<dbReference type="Pfam" id="PF18317">
    <property type="entry name" value="SDH_C"/>
    <property type="match status" value="1"/>
</dbReference>
<evidence type="ECO:0000256" key="6">
    <source>
        <dbReference type="ARBA" id="ARBA00049442"/>
    </source>
</evidence>
<dbReference type="GO" id="GO:0004764">
    <property type="term" value="F:shikimate 3-dehydrogenase (NADP+) activity"/>
    <property type="evidence" value="ECO:0007669"/>
    <property type="project" value="UniProtKB-EC"/>
</dbReference>
<evidence type="ECO:0000256" key="3">
    <source>
        <dbReference type="ARBA" id="ARBA00022857"/>
    </source>
</evidence>
<keyword evidence="5" id="KW-0028">Amino-acid biosynthesis</keyword>
<dbReference type="RefSeq" id="WP_190263151.1">
    <property type="nucleotide sequence ID" value="NZ_CP053923.1"/>
</dbReference>
<dbReference type="PANTHER" id="PTHR21089">
    <property type="entry name" value="SHIKIMATE DEHYDROGENASE"/>
    <property type="match status" value="1"/>
</dbReference>
<evidence type="ECO:0000259" key="9">
    <source>
        <dbReference type="Pfam" id="PF18317"/>
    </source>
</evidence>
<sequence>MHTAAYQDLGLNYTYVAFGSDDTGGAAAAMRALGIRGLGVTMPHKLRIADHLDDLDADARAIGAVNTVINEGGRLIGYNVDWLGAIRAFEEVVDPRGQRAAVIGAGGGARAIAYGLARCGAEVTIFNRSLERGEELALALGLRYGGPPDRLLDDDGFDLLAHATSVGFHDPEAMLLPEAALRAPMVVFDAVPMPVQTRLLATASARGCRTIPGVRMQLHQAAAQFELYTGQRPNLGVMEEALRSALATL</sequence>
<feature type="domain" description="SDH C-terminal" evidence="9">
    <location>
        <begin position="213"/>
        <end position="243"/>
    </location>
</feature>
<protein>
    <recommendedName>
        <fullName evidence="2">shikimate dehydrogenase (NADP(+))</fullName>
        <ecNumber evidence="2">1.1.1.25</ecNumber>
    </recommendedName>
</protein>
<evidence type="ECO:0000256" key="1">
    <source>
        <dbReference type="ARBA" id="ARBA00004871"/>
    </source>
</evidence>
<dbReference type="PANTHER" id="PTHR21089:SF1">
    <property type="entry name" value="BIFUNCTIONAL 3-DEHYDROQUINATE DEHYDRATASE_SHIKIMATE DEHYDROGENASE, CHLOROPLASTIC"/>
    <property type="match status" value="1"/>
</dbReference>
<dbReference type="InterPro" id="IPR041121">
    <property type="entry name" value="SDH_C"/>
</dbReference>
<organism evidence="10 11">
    <name type="scientific">Defluviicoccus vanus</name>
    <dbReference type="NCBI Taxonomy" id="111831"/>
    <lineage>
        <taxon>Bacteria</taxon>
        <taxon>Pseudomonadati</taxon>
        <taxon>Pseudomonadota</taxon>
        <taxon>Alphaproteobacteria</taxon>
        <taxon>Rhodospirillales</taxon>
        <taxon>Rhodospirillaceae</taxon>
        <taxon>Defluviicoccus</taxon>
    </lineage>
</organism>
<proteinExistence type="predicted"/>
<feature type="domain" description="Quinate/shikimate 5-dehydrogenase/glutamyl-tRNA reductase" evidence="7">
    <location>
        <begin position="96"/>
        <end position="140"/>
    </location>
</feature>
<reference evidence="10 11" key="1">
    <citation type="submission" date="2020-05" db="EMBL/GenBank/DDBJ databases">
        <title>Complete closed genome sequence of Defluviicoccus vanus.</title>
        <authorList>
            <person name="Bessarab I."/>
            <person name="Arumugam K."/>
            <person name="Maszenan A.M."/>
            <person name="Seviour R.J."/>
            <person name="Williams R.B."/>
        </authorList>
    </citation>
    <scope>NUCLEOTIDE SEQUENCE [LARGE SCALE GENOMIC DNA]</scope>
    <source>
        <strain evidence="10 11">Ben 114</strain>
    </source>
</reference>
<dbReference type="InterPro" id="IPR022893">
    <property type="entry name" value="Shikimate_DH_fam"/>
</dbReference>
<evidence type="ECO:0000313" key="10">
    <source>
        <dbReference type="EMBL" id="QNT71161.1"/>
    </source>
</evidence>
<dbReference type="GO" id="GO:0009423">
    <property type="term" value="P:chorismate biosynthetic process"/>
    <property type="evidence" value="ECO:0007669"/>
    <property type="project" value="UniProtKB-UniPathway"/>
</dbReference>
<evidence type="ECO:0000259" key="7">
    <source>
        <dbReference type="Pfam" id="PF01488"/>
    </source>
</evidence>
<evidence type="ECO:0000256" key="4">
    <source>
        <dbReference type="ARBA" id="ARBA00023002"/>
    </source>
</evidence>
<dbReference type="EC" id="1.1.1.25" evidence="2"/>
<dbReference type="AlphaFoldDB" id="A0A7H1N625"/>
<gene>
    <name evidence="10" type="ORF">HQ394_06265</name>
</gene>
<dbReference type="SUPFAM" id="SSF53223">
    <property type="entry name" value="Aminoacid dehydrogenase-like, N-terminal domain"/>
    <property type="match status" value="1"/>
</dbReference>
<dbReference type="SUPFAM" id="SSF51735">
    <property type="entry name" value="NAD(P)-binding Rossmann-fold domains"/>
    <property type="match status" value="1"/>
</dbReference>
<dbReference type="Pfam" id="PF01488">
    <property type="entry name" value="Shikimate_DH"/>
    <property type="match status" value="1"/>
</dbReference>
<evidence type="ECO:0000313" key="11">
    <source>
        <dbReference type="Proteomes" id="UP000516369"/>
    </source>
</evidence>
<dbReference type="InterPro" id="IPR013708">
    <property type="entry name" value="Shikimate_DH-bd_N"/>
</dbReference>
<dbReference type="Pfam" id="PF08501">
    <property type="entry name" value="Shikimate_dh_N"/>
    <property type="match status" value="1"/>
</dbReference>
<accession>A0A7H1N625</accession>
<dbReference type="UniPathway" id="UPA00053">
    <property type="reaction ID" value="UER00087"/>
</dbReference>
<evidence type="ECO:0000256" key="5">
    <source>
        <dbReference type="ARBA" id="ARBA00023141"/>
    </source>
</evidence>
<dbReference type="InterPro" id="IPR036291">
    <property type="entry name" value="NAD(P)-bd_dom_sf"/>
</dbReference>
<dbReference type="GO" id="GO:0009073">
    <property type="term" value="P:aromatic amino acid family biosynthetic process"/>
    <property type="evidence" value="ECO:0007669"/>
    <property type="project" value="UniProtKB-KW"/>
</dbReference>
<evidence type="ECO:0000259" key="8">
    <source>
        <dbReference type="Pfam" id="PF08501"/>
    </source>
</evidence>
<dbReference type="Gene3D" id="3.40.50.10860">
    <property type="entry name" value="Leucine Dehydrogenase, chain A, domain 1"/>
    <property type="match status" value="1"/>
</dbReference>
<keyword evidence="5" id="KW-0057">Aromatic amino acid biosynthesis</keyword>
<dbReference type="InterPro" id="IPR046346">
    <property type="entry name" value="Aminoacid_DH-like_N_sf"/>
</dbReference>
<dbReference type="GO" id="GO:0019632">
    <property type="term" value="P:shikimate metabolic process"/>
    <property type="evidence" value="ECO:0007669"/>
    <property type="project" value="TreeGrafter"/>
</dbReference>
<evidence type="ECO:0000256" key="2">
    <source>
        <dbReference type="ARBA" id="ARBA00012962"/>
    </source>
</evidence>
<dbReference type="Proteomes" id="UP000516369">
    <property type="component" value="Chromosome"/>
</dbReference>
<name>A0A7H1N625_9PROT</name>
<comment type="catalytic activity">
    <reaction evidence="6">
        <text>shikimate + NADP(+) = 3-dehydroshikimate + NADPH + H(+)</text>
        <dbReference type="Rhea" id="RHEA:17737"/>
        <dbReference type="ChEBI" id="CHEBI:15378"/>
        <dbReference type="ChEBI" id="CHEBI:16630"/>
        <dbReference type="ChEBI" id="CHEBI:36208"/>
        <dbReference type="ChEBI" id="CHEBI:57783"/>
        <dbReference type="ChEBI" id="CHEBI:58349"/>
        <dbReference type="EC" id="1.1.1.25"/>
    </reaction>
</comment>
<keyword evidence="3" id="KW-0521">NADP</keyword>
<keyword evidence="4" id="KW-0560">Oxidoreductase</keyword>
<dbReference type="Gene3D" id="3.40.50.720">
    <property type="entry name" value="NAD(P)-binding Rossmann-like Domain"/>
    <property type="match status" value="1"/>
</dbReference>
<dbReference type="KEGG" id="dvn:HQ394_06265"/>
<comment type="pathway">
    <text evidence="1">Metabolic intermediate biosynthesis; chorismate biosynthesis; chorismate from D-erythrose 4-phosphate and phosphoenolpyruvate: step 4/7.</text>
</comment>
<feature type="domain" description="Shikimate dehydrogenase substrate binding N-terminal" evidence="8">
    <location>
        <begin position="1"/>
        <end position="68"/>
    </location>
</feature>
<keyword evidence="11" id="KW-1185">Reference proteome</keyword>
<dbReference type="EMBL" id="CP053923">
    <property type="protein sequence ID" value="QNT71161.1"/>
    <property type="molecule type" value="Genomic_DNA"/>
</dbReference>
<dbReference type="InterPro" id="IPR006151">
    <property type="entry name" value="Shikm_DH/Glu-tRNA_Rdtase"/>
</dbReference>